<name>A0AAD0UMX2_9LEPT</name>
<dbReference type="EMBL" id="CP033614">
    <property type="protein sequence ID" value="AYV55352.1"/>
    <property type="molecule type" value="Genomic_DNA"/>
</dbReference>
<proteinExistence type="predicted"/>
<dbReference type="AlphaFoldDB" id="A0AAD0UMX2"/>
<accession>A0AAD0UMX2</accession>
<sequence length="59" mass="7239">MYDCHSFLACLFYPMEFSFGQIQSREFEIYLPKNPEMLNEHKSRQNDRGRKTHHELKIF</sequence>
<feature type="region of interest" description="Disordered" evidence="1">
    <location>
        <begin position="39"/>
        <end position="59"/>
    </location>
</feature>
<evidence type="ECO:0000256" key="1">
    <source>
        <dbReference type="SAM" id="MobiDB-lite"/>
    </source>
</evidence>
<evidence type="ECO:0000313" key="2">
    <source>
        <dbReference type="EMBL" id="AYV55352.1"/>
    </source>
</evidence>
<reference evidence="2 3" key="1">
    <citation type="submission" date="2018-11" db="EMBL/GenBank/DDBJ databases">
        <title>Complete genome sequence of Leptospira kmetyi isolate LS 001/16 from soil sample associated with a leptospirosis patient in Kelantan.</title>
        <authorList>
            <person name="Muhammad Yusoff F."/>
            <person name="Muhammad Yusoff S."/>
            <person name="Ahmad M.N."/>
            <person name="Yusof N.Y."/>
            <person name="Aziah I."/>
        </authorList>
    </citation>
    <scope>NUCLEOTIDE SEQUENCE [LARGE SCALE GENOMIC DNA]</scope>
    <source>
        <strain evidence="2 3">LS 001/16</strain>
    </source>
</reference>
<evidence type="ECO:0000313" key="3">
    <source>
        <dbReference type="Proteomes" id="UP000276407"/>
    </source>
</evidence>
<gene>
    <name evidence="2" type="ORF">EFP84_07395</name>
</gene>
<dbReference type="KEGG" id="lkm:EFP84_07395"/>
<organism evidence="2 3">
    <name type="scientific">Leptospira kmetyi</name>
    <dbReference type="NCBI Taxonomy" id="408139"/>
    <lineage>
        <taxon>Bacteria</taxon>
        <taxon>Pseudomonadati</taxon>
        <taxon>Spirochaetota</taxon>
        <taxon>Spirochaetia</taxon>
        <taxon>Leptospirales</taxon>
        <taxon>Leptospiraceae</taxon>
        <taxon>Leptospira</taxon>
    </lineage>
</organism>
<dbReference type="Proteomes" id="UP000276407">
    <property type="component" value="Chromosome 1"/>
</dbReference>
<protein>
    <submittedName>
        <fullName evidence="2">Uncharacterized protein</fullName>
    </submittedName>
</protein>